<evidence type="ECO:0000259" key="7">
    <source>
        <dbReference type="PROSITE" id="PS51935"/>
    </source>
</evidence>
<accession>A0A445N2G8</accession>
<feature type="domain" description="NlpC/P60" evidence="7">
    <location>
        <begin position="22"/>
        <end position="164"/>
    </location>
</feature>
<dbReference type="AlphaFoldDB" id="A0A445N2G8"/>
<organism evidence="8">
    <name type="scientific">uncultured Desulfobacterium sp</name>
    <dbReference type="NCBI Taxonomy" id="201089"/>
    <lineage>
        <taxon>Bacteria</taxon>
        <taxon>Pseudomonadati</taxon>
        <taxon>Thermodesulfobacteriota</taxon>
        <taxon>Desulfobacteria</taxon>
        <taxon>Desulfobacterales</taxon>
        <taxon>Desulfobacteriaceae</taxon>
        <taxon>Desulfobacterium</taxon>
        <taxon>environmental samples</taxon>
    </lineage>
</organism>
<dbReference type="EMBL" id="OJIN01000223">
    <property type="protein sequence ID" value="SPD75902.1"/>
    <property type="molecule type" value="Genomic_DNA"/>
</dbReference>
<evidence type="ECO:0000256" key="3">
    <source>
        <dbReference type="ARBA" id="ARBA00022729"/>
    </source>
</evidence>
<dbReference type="Pfam" id="PF00877">
    <property type="entry name" value="NLPC_P60"/>
    <property type="match status" value="1"/>
</dbReference>
<sequence length="169" mass="19597">MNAFSYRSRFKAQGHLNVIIIFLSIIFTVSCARHKAPAPRYHPGVEAESLIREECMRLKKTQCNQEGDNYFDCSGLVREVYKNLFNIELPRTAKEQVLEGSEVDRADLRAGDLVFFKPPDYTCHVGILLGKDRFVHVSKLKGIIVSQIDEYYWDKYYWTGRRILGEAKK</sequence>
<dbReference type="PROSITE" id="PS51935">
    <property type="entry name" value="NLPC_P60"/>
    <property type="match status" value="1"/>
</dbReference>
<keyword evidence="4" id="KW-0378">Hydrolase</keyword>
<keyword evidence="3" id="KW-0732">Signal</keyword>
<dbReference type="InterPro" id="IPR052062">
    <property type="entry name" value="Murein_DD/LD_carboxypeptidase"/>
</dbReference>
<gene>
    <name evidence="8" type="ORF">PITCH_A780032</name>
</gene>
<dbReference type="PANTHER" id="PTHR47360:SF1">
    <property type="entry name" value="ENDOPEPTIDASE NLPC-RELATED"/>
    <property type="match status" value="1"/>
</dbReference>
<name>A0A445N2G8_9BACT</name>
<keyword evidence="6" id="KW-0812">Transmembrane</keyword>
<evidence type="ECO:0000256" key="1">
    <source>
        <dbReference type="ARBA" id="ARBA00007074"/>
    </source>
</evidence>
<keyword evidence="6" id="KW-1133">Transmembrane helix</keyword>
<evidence type="ECO:0000256" key="2">
    <source>
        <dbReference type="ARBA" id="ARBA00022670"/>
    </source>
</evidence>
<dbReference type="PROSITE" id="PS51257">
    <property type="entry name" value="PROKAR_LIPOPROTEIN"/>
    <property type="match status" value="1"/>
</dbReference>
<evidence type="ECO:0000313" key="8">
    <source>
        <dbReference type="EMBL" id="SPD75902.1"/>
    </source>
</evidence>
<reference evidence="8" key="1">
    <citation type="submission" date="2018-01" db="EMBL/GenBank/DDBJ databases">
        <authorList>
            <person name="Regsiter A."/>
            <person name="William W."/>
        </authorList>
    </citation>
    <scope>NUCLEOTIDE SEQUENCE</scope>
    <source>
        <strain evidence="8">TRIP AH-1</strain>
    </source>
</reference>
<dbReference type="InterPro" id="IPR038765">
    <property type="entry name" value="Papain-like_cys_pep_sf"/>
</dbReference>
<dbReference type="PANTHER" id="PTHR47360">
    <property type="entry name" value="MUREIN DD-ENDOPEPTIDASE MEPS/MUREIN LD-CARBOXYPEPTIDASE"/>
    <property type="match status" value="1"/>
</dbReference>
<dbReference type="SUPFAM" id="SSF54001">
    <property type="entry name" value="Cysteine proteinases"/>
    <property type="match status" value="1"/>
</dbReference>
<evidence type="ECO:0000256" key="6">
    <source>
        <dbReference type="SAM" id="Phobius"/>
    </source>
</evidence>
<dbReference type="Gene3D" id="3.90.1720.10">
    <property type="entry name" value="endopeptidase domain like (from Nostoc punctiforme)"/>
    <property type="match status" value="1"/>
</dbReference>
<protein>
    <recommendedName>
        <fullName evidence="7">NlpC/P60 domain-containing protein</fullName>
    </recommendedName>
</protein>
<dbReference type="InterPro" id="IPR000064">
    <property type="entry name" value="NLP_P60_dom"/>
</dbReference>
<comment type="similarity">
    <text evidence="1">Belongs to the peptidase C40 family.</text>
</comment>
<keyword evidence="2" id="KW-0645">Protease</keyword>
<evidence type="ECO:0000256" key="4">
    <source>
        <dbReference type="ARBA" id="ARBA00022801"/>
    </source>
</evidence>
<dbReference type="GO" id="GO:0008234">
    <property type="term" value="F:cysteine-type peptidase activity"/>
    <property type="evidence" value="ECO:0007669"/>
    <property type="project" value="UniProtKB-KW"/>
</dbReference>
<keyword evidence="6" id="KW-0472">Membrane</keyword>
<keyword evidence="5" id="KW-0788">Thiol protease</keyword>
<feature type="transmembrane region" description="Helical" evidence="6">
    <location>
        <begin position="12"/>
        <end position="32"/>
    </location>
</feature>
<proteinExistence type="inferred from homology"/>
<evidence type="ECO:0000256" key="5">
    <source>
        <dbReference type="ARBA" id="ARBA00022807"/>
    </source>
</evidence>
<dbReference type="GO" id="GO:0006508">
    <property type="term" value="P:proteolysis"/>
    <property type="evidence" value="ECO:0007669"/>
    <property type="project" value="UniProtKB-KW"/>
</dbReference>